<feature type="domain" description="CARD" evidence="2">
    <location>
        <begin position="69"/>
        <end position="135"/>
    </location>
</feature>
<protein>
    <recommendedName>
        <fullName evidence="2">CARD domain-containing protein</fullName>
    </recommendedName>
</protein>
<organism evidence="3 4">
    <name type="scientific">Dreissena polymorpha</name>
    <name type="common">Zebra mussel</name>
    <name type="synonym">Mytilus polymorpha</name>
    <dbReference type="NCBI Taxonomy" id="45954"/>
    <lineage>
        <taxon>Eukaryota</taxon>
        <taxon>Metazoa</taxon>
        <taxon>Spiralia</taxon>
        <taxon>Lophotrochozoa</taxon>
        <taxon>Mollusca</taxon>
        <taxon>Bivalvia</taxon>
        <taxon>Autobranchia</taxon>
        <taxon>Heteroconchia</taxon>
        <taxon>Euheterodonta</taxon>
        <taxon>Imparidentia</taxon>
        <taxon>Neoheterodontei</taxon>
        <taxon>Myida</taxon>
        <taxon>Dreissenoidea</taxon>
        <taxon>Dreissenidae</taxon>
        <taxon>Dreissena</taxon>
    </lineage>
</organism>
<reference evidence="3" key="2">
    <citation type="submission" date="2020-11" db="EMBL/GenBank/DDBJ databases">
        <authorList>
            <person name="McCartney M.A."/>
            <person name="Auch B."/>
            <person name="Kono T."/>
            <person name="Mallez S."/>
            <person name="Becker A."/>
            <person name="Gohl D.M."/>
            <person name="Silverstein K.A.T."/>
            <person name="Koren S."/>
            <person name="Bechman K.B."/>
            <person name="Herman A."/>
            <person name="Abrahante J.E."/>
            <person name="Garbe J."/>
        </authorList>
    </citation>
    <scope>NUCLEOTIDE SEQUENCE</scope>
    <source>
        <strain evidence="3">Duluth1</strain>
        <tissue evidence="3">Whole animal</tissue>
    </source>
</reference>
<accession>A0A9D4M671</accession>
<feature type="region of interest" description="Disordered" evidence="1">
    <location>
        <begin position="478"/>
        <end position="498"/>
    </location>
</feature>
<evidence type="ECO:0000256" key="1">
    <source>
        <dbReference type="SAM" id="MobiDB-lite"/>
    </source>
</evidence>
<evidence type="ECO:0000313" key="4">
    <source>
        <dbReference type="Proteomes" id="UP000828390"/>
    </source>
</evidence>
<evidence type="ECO:0000259" key="2">
    <source>
        <dbReference type="PROSITE" id="PS50209"/>
    </source>
</evidence>
<dbReference type="PROSITE" id="PS50209">
    <property type="entry name" value="CARD"/>
    <property type="match status" value="1"/>
</dbReference>
<dbReference type="Proteomes" id="UP000828390">
    <property type="component" value="Unassembled WGS sequence"/>
</dbReference>
<reference evidence="3" key="1">
    <citation type="journal article" date="2019" name="bioRxiv">
        <title>The Genome of the Zebra Mussel, Dreissena polymorpha: A Resource for Invasive Species Research.</title>
        <authorList>
            <person name="McCartney M.A."/>
            <person name="Auch B."/>
            <person name="Kono T."/>
            <person name="Mallez S."/>
            <person name="Zhang Y."/>
            <person name="Obille A."/>
            <person name="Becker A."/>
            <person name="Abrahante J.E."/>
            <person name="Garbe J."/>
            <person name="Badalamenti J.P."/>
            <person name="Herman A."/>
            <person name="Mangelson H."/>
            <person name="Liachko I."/>
            <person name="Sullivan S."/>
            <person name="Sone E.D."/>
            <person name="Koren S."/>
            <person name="Silverstein K.A.T."/>
            <person name="Beckman K.B."/>
            <person name="Gohl D.M."/>
        </authorList>
    </citation>
    <scope>NUCLEOTIDE SEQUENCE</scope>
    <source>
        <strain evidence="3">Duluth1</strain>
        <tissue evidence="3">Whole animal</tissue>
    </source>
</reference>
<dbReference type="SUPFAM" id="SSF47986">
    <property type="entry name" value="DEATH domain"/>
    <property type="match status" value="1"/>
</dbReference>
<dbReference type="OrthoDB" id="6143648at2759"/>
<dbReference type="AlphaFoldDB" id="A0A9D4M671"/>
<keyword evidence="4" id="KW-1185">Reference proteome</keyword>
<sequence>MNRPAEYQREDSMKTRMDKMDKDIDFLKIAITEIQQLVRSLANIKTKPKRKQTLSPTKAGPSAVTIDLLTQVHMQEALRKNFSLFRDLCLDDGHILDRLFECDCITFDDYQAIRSKQTNHEMIRALIFKIRNRAPSIIKFLSVMKEDPANEELCNKFNISLSQIKKENQNKAKCAICVLKATVDIRDIVYTLWSEKIISEETFELVGNQDNMYSSKLTQLFWENVTESIRESNEKLEEIVIASLQEKYAHLTPGLIDRKGMFLSFECCYCRHQNFRLRTKASDVSDSFTDLSTTSEYPNSENDSAQSSIFTDYEEEYSSREVVVRRDQTISANIRLENRKEKIKEANTLLKRERLSSIVSMADDEFVLESEPNNTTSNRQTNDAIETVEERRKGKSVKGSPRQSVHFNVINNSIRSDICRVCNLEIGETRRLFSDTPTQTDPVDNAYGMPSKRLNPDEYNREQYKGDAKVVAGALALSDTSSDAESKDKRYQKDTSRAHKTFLNPAPLKTTVRVNAKYDKPDSASNVQSIISLFNRT</sequence>
<feature type="region of interest" description="Disordered" evidence="1">
    <location>
        <begin position="288"/>
        <end position="307"/>
    </location>
</feature>
<comment type="caution">
    <text evidence="3">The sequence shown here is derived from an EMBL/GenBank/DDBJ whole genome shotgun (WGS) entry which is preliminary data.</text>
</comment>
<evidence type="ECO:0000313" key="3">
    <source>
        <dbReference type="EMBL" id="KAH3870024.1"/>
    </source>
</evidence>
<feature type="compositionally biased region" description="Basic and acidic residues" evidence="1">
    <location>
        <begin position="484"/>
        <end position="497"/>
    </location>
</feature>
<name>A0A9D4M671_DREPO</name>
<dbReference type="InterPro" id="IPR011029">
    <property type="entry name" value="DEATH-like_dom_sf"/>
</dbReference>
<dbReference type="EMBL" id="JAIWYP010000002">
    <property type="protein sequence ID" value="KAH3870024.1"/>
    <property type="molecule type" value="Genomic_DNA"/>
</dbReference>
<dbReference type="Gene3D" id="1.10.533.10">
    <property type="entry name" value="Death Domain, Fas"/>
    <property type="match status" value="1"/>
</dbReference>
<dbReference type="InterPro" id="IPR001315">
    <property type="entry name" value="CARD"/>
</dbReference>
<dbReference type="GO" id="GO:0042981">
    <property type="term" value="P:regulation of apoptotic process"/>
    <property type="evidence" value="ECO:0007669"/>
    <property type="project" value="InterPro"/>
</dbReference>
<dbReference type="CDD" id="cd01671">
    <property type="entry name" value="CARD"/>
    <property type="match status" value="1"/>
</dbReference>
<proteinExistence type="predicted"/>
<gene>
    <name evidence="3" type="ORF">DPMN_033203</name>
</gene>